<dbReference type="FunFam" id="1.10.520.10:FF:000011">
    <property type="entry name" value="L-ascorbate peroxidase"/>
    <property type="match status" value="1"/>
</dbReference>
<dbReference type="PROSITE" id="PS00436">
    <property type="entry name" value="PEROXIDASE_2"/>
    <property type="match status" value="1"/>
</dbReference>
<evidence type="ECO:0000313" key="11">
    <source>
        <dbReference type="Proteomes" id="UP000001514"/>
    </source>
</evidence>
<dbReference type="FunCoup" id="D8QQI5">
    <property type="interactions" value="764"/>
</dbReference>
<dbReference type="Pfam" id="PF00141">
    <property type="entry name" value="peroxidase"/>
    <property type="match status" value="1"/>
</dbReference>
<evidence type="ECO:0000256" key="3">
    <source>
        <dbReference type="ARBA" id="ARBA00012940"/>
    </source>
</evidence>
<dbReference type="AlphaFoldDB" id="D8QQI5"/>
<dbReference type="GO" id="GO:0004601">
    <property type="term" value="F:peroxidase activity"/>
    <property type="evidence" value="ECO:0000318"/>
    <property type="project" value="GO_Central"/>
</dbReference>
<dbReference type="InterPro" id="IPR002207">
    <property type="entry name" value="Peroxidase_I"/>
</dbReference>
<reference evidence="10 11" key="1">
    <citation type="journal article" date="2011" name="Science">
        <title>The Selaginella genome identifies genetic changes associated with the evolution of vascular plants.</title>
        <authorList>
            <person name="Banks J.A."/>
            <person name="Nishiyama T."/>
            <person name="Hasebe M."/>
            <person name="Bowman J.L."/>
            <person name="Gribskov M."/>
            <person name="dePamphilis C."/>
            <person name="Albert V.A."/>
            <person name="Aono N."/>
            <person name="Aoyama T."/>
            <person name="Ambrose B.A."/>
            <person name="Ashton N.W."/>
            <person name="Axtell M.J."/>
            <person name="Barker E."/>
            <person name="Barker M.S."/>
            <person name="Bennetzen J.L."/>
            <person name="Bonawitz N.D."/>
            <person name="Chapple C."/>
            <person name="Cheng C."/>
            <person name="Correa L.G."/>
            <person name="Dacre M."/>
            <person name="DeBarry J."/>
            <person name="Dreyer I."/>
            <person name="Elias M."/>
            <person name="Engstrom E.M."/>
            <person name="Estelle M."/>
            <person name="Feng L."/>
            <person name="Finet C."/>
            <person name="Floyd S.K."/>
            <person name="Frommer W.B."/>
            <person name="Fujita T."/>
            <person name="Gramzow L."/>
            <person name="Gutensohn M."/>
            <person name="Harholt J."/>
            <person name="Hattori M."/>
            <person name="Heyl A."/>
            <person name="Hirai T."/>
            <person name="Hiwatashi Y."/>
            <person name="Ishikawa M."/>
            <person name="Iwata M."/>
            <person name="Karol K.G."/>
            <person name="Koehler B."/>
            <person name="Kolukisaoglu U."/>
            <person name="Kubo M."/>
            <person name="Kurata T."/>
            <person name="Lalonde S."/>
            <person name="Li K."/>
            <person name="Li Y."/>
            <person name="Litt A."/>
            <person name="Lyons E."/>
            <person name="Manning G."/>
            <person name="Maruyama T."/>
            <person name="Michael T.P."/>
            <person name="Mikami K."/>
            <person name="Miyazaki S."/>
            <person name="Morinaga S."/>
            <person name="Murata T."/>
            <person name="Mueller-Roeber B."/>
            <person name="Nelson D.R."/>
            <person name="Obara M."/>
            <person name="Oguri Y."/>
            <person name="Olmstead R.G."/>
            <person name="Onodera N."/>
            <person name="Petersen B.L."/>
            <person name="Pils B."/>
            <person name="Prigge M."/>
            <person name="Rensing S.A."/>
            <person name="Riano-Pachon D.M."/>
            <person name="Roberts A.W."/>
            <person name="Sato Y."/>
            <person name="Scheller H.V."/>
            <person name="Schulz B."/>
            <person name="Schulz C."/>
            <person name="Shakirov E.V."/>
            <person name="Shibagaki N."/>
            <person name="Shinohara N."/>
            <person name="Shippen D.E."/>
            <person name="Soerensen I."/>
            <person name="Sotooka R."/>
            <person name="Sugimoto N."/>
            <person name="Sugita M."/>
            <person name="Sumikawa N."/>
            <person name="Tanurdzic M."/>
            <person name="Theissen G."/>
            <person name="Ulvskov P."/>
            <person name="Wakazuki S."/>
            <person name="Weng J.K."/>
            <person name="Willats W.W."/>
            <person name="Wipf D."/>
            <person name="Wolf P.G."/>
            <person name="Yang L."/>
            <person name="Zimmer A.D."/>
            <person name="Zhu Q."/>
            <person name="Mitros T."/>
            <person name="Hellsten U."/>
            <person name="Loque D."/>
            <person name="Otillar R."/>
            <person name="Salamov A."/>
            <person name="Schmutz J."/>
            <person name="Shapiro H."/>
            <person name="Lindquist E."/>
            <person name="Lucas S."/>
            <person name="Rokhsar D."/>
            <person name="Grigoriev I.V."/>
        </authorList>
    </citation>
    <scope>NUCLEOTIDE SEQUENCE [LARGE SCALE GENOMIC DNA]</scope>
</reference>
<dbReference type="SUPFAM" id="SSF48113">
    <property type="entry name" value="Heme-dependent peroxidases"/>
    <property type="match status" value="1"/>
</dbReference>
<keyword evidence="8" id="KW-0408">Iron</keyword>
<dbReference type="FunFam" id="1.10.420.10:FF:000011">
    <property type="entry name" value="Adenylate/guanylate cyclase"/>
    <property type="match status" value="1"/>
</dbReference>
<dbReference type="PRINTS" id="PR00459">
    <property type="entry name" value="ASPEROXIDASE"/>
</dbReference>
<dbReference type="eggNOG" id="ENOG502QU9K">
    <property type="taxonomic scope" value="Eukaryota"/>
</dbReference>
<gene>
    <name evidence="10" type="ORF">SELMODRAFT_74674</name>
</gene>
<evidence type="ECO:0000313" key="10">
    <source>
        <dbReference type="EMBL" id="EFJ37801.1"/>
    </source>
</evidence>
<dbReference type="InterPro" id="IPR010255">
    <property type="entry name" value="Haem_peroxidase_sf"/>
</dbReference>
<name>D8QQI5_SELML</name>
<dbReference type="GO" id="GO:0042744">
    <property type="term" value="P:hydrogen peroxide catabolic process"/>
    <property type="evidence" value="ECO:0000318"/>
    <property type="project" value="GO_Central"/>
</dbReference>
<dbReference type="PANTHER" id="PTHR31356">
    <property type="entry name" value="THYLAKOID LUMENAL 29 KDA PROTEIN, CHLOROPLASTIC-RELATED"/>
    <property type="match status" value="1"/>
</dbReference>
<evidence type="ECO:0000256" key="2">
    <source>
        <dbReference type="ARBA" id="ARBA00006873"/>
    </source>
</evidence>
<dbReference type="GO" id="GO:0034599">
    <property type="term" value="P:cellular response to oxidative stress"/>
    <property type="evidence" value="ECO:0000318"/>
    <property type="project" value="GO_Central"/>
</dbReference>
<dbReference type="OrthoDB" id="2859658at2759"/>
<dbReference type="GO" id="GO:0020037">
    <property type="term" value="F:heme binding"/>
    <property type="evidence" value="ECO:0007669"/>
    <property type="project" value="InterPro"/>
</dbReference>
<dbReference type="GO" id="GO:0016688">
    <property type="term" value="F:L-ascorbate peroxidase activity"/>
    <property type="evidence" value="ECO:0007669"/>
    <property type="project" value="UniProtKB-EC"/>
</dbReference>
<evidence type="ECO:0000256" key="8">
    <source>
        <dbReference type="ARBA" id="ARBA00023004"/>
    </source>
</evidence>
<organism evidence="11">
    <name type="scientific">Selaginella moellendorffii</name>
    <name type="common">Spikemoss</name>
    <dbReference type="NCBI Taxonomy" id="88036"/>
    <lineage>
        <taxon>Eukaryota</taxon>
        <taxon>Viridiplantae</taxon>
        <taxon>Streptophyta</taxon>
        <taxon>Embryophyta</taxon>
        <taxon>Tracheophyta</taxon>
        <taxon>Lycopodiopsida</taxon>
        <taxon>Selaginellales</taxon>
        <taxon>Selaginellaceae</taxon>
        <taxon>Selaginella</taxon>
    </lineage>
</organism>
<dbReference type="InterPro" id="IPR019793">
    <property type="entry name" value="Peroxidases_heam-ligand_BS"/>
</dbReference>
<sequence>IREALRKVVSKQKAPGLLRLVFHDAGTFSASKGGGMNGSIIYELERPENAGLERSIKVLNKARGELEGSLHVSWADLIAVAGSEAIVICGGPFIPVKLGRLDSSVADIQGELPSEDLNAVALKKIFQSKGFSTQEMVALSGAHTLGSKGFGNPTVFDNSYYDVLLKMPWSDPDNKMASMIGLPSDRVLVSDKECLPWIQVYKRDQSKFYTDFTLAYTKLVNLGAQWEG</sequence>
<keyword evidence="7" id="KW-0560">Oxidoreductase</keyword>
<accession>D8QQI5</accession>
<keyword evidence="11" id="KW-1185">Reference proteome</keyword>
<dbReference type="EMBL" id="GL377565">
    <property type="protein sequence ID" value="EFJ37801.1"/>
    <property type="molecule type" value="Genomic_DNA"/>
</dbReference>
<keyword evidence="4" id="KW-0575">Peroxidase</keyword>
<evidence type="ECO:0000256" key="1">
    <source>
        <dbReference type="ARBA" id="ARBA00001970"/>
    </source>
</evidence>
<dbReference type="STRING" id="88036.D8QQI5"/>
<feature type="domain" description="Plant heme peroxidase family profile" evidence="9">
    <location>
        <begin position="14"/>
        <end position="228"/>
    </location>
</feature>
<dbReference type="HOGENOM" id="CLU_036959_4_0_1"/>
<dbReference type="KEGG" id="smo:SELMODRAFT_74674"/>
<dbReference type="InParanoid" id="D8QQI5"/>
<keyword evidence="5" id="KW-0349">Heme</keyword>
<dbReference type="Gene3D" id="1.10.520.10">
    <property type="match status" value="1"/>
</dbReference>
<dbReference type="PROSITE" id="PS00435">
    <property type="entry name" value="PEROXIDASE_1"/>
    <property type="match status" value="1"/>
</dbReference>
<dbReference type="Gramene" id="EFJ37801">
    <property type="protein sequence ID" value="EFJ37801"/>
    <property type="gene ID" value="SELMODRAFT_74674"/>
</dbReference>
<comment type="similarity">
    <text evidence="2">Belongs to the peroxidase family. Ascorbate peroxidase subfamily.</text>
</comment>
<evidence type="ECO:0000256" key="4">
    <source>
        <dbReference type="ARBA" id="ARBA00022559"/>
    </source>
</evidence>
<protein>
    <recommendedName>
        <fullName evidence="3">L-ascorbate peroxidase</fullName>
        <ecNumber evidence="3">1.11.1.11</ecNumber>
    </recommendedName>
</protein>
<evidence type="ECO:0000256" key="5">
    <source>
        <dbReference type="ARBA" id="ARBA00022617"/>
    </source>
</evidence>
<dbReference type="GO" id="GO:0046872">
    <property type="term" value="F:metal ion binding"/>
    <property type="evidence" value="ECO:0007669"/>
    <property type="project" value="UniProtKB-KW"/>
</dbReference>
<comment type="cofactor">
    <cofactor evidence="1">
        <name>heme b</name>
        <dbReference type="ChEBI" id="CHEBI:60344"/>
    </cofactor>
</comment>
<feature type="non-terminal residue" evidence="10">
    <location>
        <position position="1"/>
    </location>
</feature>
<evidence type="ECO:0000259" key="9">
    <source>
        <dbReference type="PROSITE" id="PS50873"/>
    </source>
</evidence>
<dbReference type="EC" id="1.11.1.11" evidence="3"/>
<proteinExistence type="inferred from homology"/>
<keyword evidence="6" id="KW-0479">Metal-binding</keyword>
<dbReference type="GO" id="GO:0000302">
    <property type="term" value="P:response to reactive oxygen species"/>
    <property type="evidence" value="ECO:0000318"/>
    <property type="project" value="GO_Central"/>
</dbReference>
<dbReference type="InterPro" id="IPR044831">
    <property type="entry name" value="Ccp1-like"/>
</dbReference>
<dbReference type="InterPro" id="IPR019794">
    <property type="entry name" value="Peroxidases_AS"/>
</dbReference>
<dbReference type="Proteomes" id="UP000001514">
    <property type="component" value="Unassembled WGS sequence"/>
</dbReference>
<dbReference type="PRINTS" id="PR00458">
    <property type="entry name" value="PEROXIDASE"/>
</dbReference>
<dbReference type="Gene3D" id="1.10.420.10">
    <property type="entry name" value="Peroxidase, domain 2"/>
    <property type="match status" value="1"/>
</dbReference>
<dbReference type="PROSITE" id="PS50873">
    <property type="entry name" value="PEROXIDASE_4"/>
    <property type="match status" value="1"/>
</dbReference>
<dbReference type="PANTHER" id="PTHR31356:SF8">
    <property type="entry name" value="L-ASCORBATE PEROXIDASE 6-RELATED"/>
    <property type="match status" value="1"/>
</dbReference>
<evidence type="ECO:0000256" key="7">
    <source>
        <dbReference type="ARBA" id="ARBA00023002"/>
    </source>
</evidence>
<dbReference type="OMA" id="ECFKRKG"/>
<evidence type="ECO:0000256" key="6">
    <source>
        <dbReference type="ARBA" id="ARBA00022723"/>
    </source>
</evidence>
<dbReference type="InterPro" id="IPR002016">
    <property type="entry name" value="Haem_peroxidase"/>
</dbReference>